<name>A0ABD6D0J6_9EURY</name>
<dbReference type="Proteomes" id="UP001597075">
    <property type="component" value="Unassembled WGS sequence"/>
</dbReference>
<accession>A0ABD6D0J6</accession>
<organism evidence="2 3">
    <name type="scientific">Haloplanus ruber</name>
    <dbReference type="NCBI Taxonomy" id="869892"/>
    <lineage>
        <taxon>Archaea</taxon>
        <taxon>Methanobacteriati</taxon>
        <taxon>Methanobacteriota</taxon>
        <taxon>Stenosarchaea group</taxon>
        <taxon>Halobacteria</taxon>
        <taxon>Halobacteriales</taxon>
        <taxon>Haloferacaceae</taxon>
        <taxon>Haloplanus</taxon>
    </lineage>
</organism>
<evidence type="ECO:0000313" key="2">
    <source>
        <dbReference type="EMBL" id="MFD1634670.1"/>
    </source>
</evidence>
<evidence type="ECO:0000256" key="1">
    <source>
        <dbReference type="SAM" id="MobiDB-lite"/>
    </source>
</evidence>
<dbReference type="AlphaFoldDB" id="A0ABD6D0J6"/>
<gene>
    <name evidence="2" type="ORF">ACFSBJ_13145</name>
</gene>
<sequence>MSGPSHSLTVGLAVVVLVIAVAPGGATGRPAAPASAAASVATPHTPDETTRPQRCFPDSGAPIVVGQEGPRMNLSVHTSLFRGLPGPGGVGISATGATERYQIVTLRAGVVFDGVGDPVGFLADPFSRFRTVFDYTLSLPMLSAAPGPETYEQDDPFVRGPTRTADCDAGESRPAES</sequence>
<comment type="caution">
    <text evidence="2">The sequence shown here is derived from an EMBL/GenBank/DDBJ whole genome shotgun (WGS) entry which is preliminary data.</text>
</comment>
<keyword evidence="3" id="KW-1185">Reference proteome</keyword>
<dbReference type="EMBL" id="JBHUDL010000010">
    <property type="protein sequence ID" value="MFD1634670.1"/>
    <property type="molecule type" value="Genomic_DNA"/>
</dbReference>
<reference evidence="2 3" key="1">
    <citation type="journal article" date="2019" name="Int. J. Syst. Evol. Microbiol.">
        <title>The Global Catalogue of Microorganisms (GCM) 10K type strain sequencing project: providing services to taxonomists for standard genome sequencing and annotation.</title>
        <authorList>
            <consortium name="The Broad Institute Genomics Platform"/>
            <consortium name="The Broad Institute Genome Sequencing Center for Infectious Disease"/>
            <person name="Wu L."/>
            <person name="Ma J."/>
        </authorList>
    </citation>
    <scope>NUCLEOTIDE SEQUENCE [LARGE SCALE GENOMIC DNA]</scope>
    <source>
        <strain evidence="2 3">CGMCC 1.10594</strain>
    </source>
</reference>
<feature type="region of interest" description="Disordered" evidence="1">
    <location>
        <begin position="144"/>
        <end position="177"/>
    </location>
</feature>
<evidence type="ECO:0000313" key="3">
    <source>
        <dbReference type="Proteomes" id="UP001597075"/>
    </source>
</evidence>
<feature type="compositionally biased region" description="Low complexity" evidence="1">
    <location>
        <begin position="31"/>
        <end position="43"/>
    </location>
</feature>
<feature type="region of interest" description="Disordered" evidence="1">
    <location>
        <begin position="31"/>
        <end position="58"/>
    </location>
</feature>
<proteinExistence type="predicted"/>
<dbReference type="RefSeq" id="WP_256404911.1">
    <property type="nucleotide sequence ID" value="NZ_CP187151.1"/>
</dbReference>
<dbReference type="Pfam" id="PF24019">
    <property type="entry name" value="DUF7332"/>
    <property type="match status" value="1"/>
</dbReference>
<dbReference type="InterPro" id="IPR055756">
    <property type="entry name" value="DUF7332"/>
</dbReference>
<protein>
    <submittedName>
        <fullName evidence="2">Uncharacterized protein</fullName>
    </submittedName>
</protein>